<dbReference type="EMBL" id="WSRR01000017">
    <property type="protein sequence ID" value="MVX61305.1"/>
    <property type="molecule type" value="Genomic_DNA"/>
</dbReference>
<dbReference type="InterPro" id="IPR038063">
    <property type="entry name" value="Transpep_catalytic_dom"/>
</dbReference>
<dbReference type="CDD" id="cd16913">
    <property type="entry name" value="YkuD_like"/>
    <property type="match status" value="1"/>
</dbReference>
<feature type="compositionally biased region" description="Polar residues" evidence="7">
    <location>
        <begin position="13"/>
        <end position="31"/>
    </location>
</feature>
<dbReference type="PANTHER" id="PTHR30582:SF33">
    <property type="entry name" value="EXPORTED PROTEIN"/>
    <property type="match status" value="1"/>
</dbReference>
<proteinExistence type="predicted"/>
<feature type="domain" description="L,D-TPase catalytic" evidence="9">
    <location>
        <begin position="436"/>
        <end position="563"/>
    </location>
</feature>
<dbReference type="InterPro" id="IPR050979">
    <property type="entry name" value="LD-transpeptidase"/>
</dbReference>
<feature type="active site" description="Proton donor/acceptor" evidence="6">
    <location>
        <position position="518"/>
    </location>
</feature>
<dbReference type="SUPFAM" id="SSF141523">
    <property type="entry name" value="L,D-transpeptidase catalytic domain-like"/>
    <property type="match status" value="1"/>
</dbReference>
<keyword evidence="3 6" id="KW-0133">Cell shape</keyword>
<dbReference type="GO" id="GO:0018104">
    <property type="term" value="P:peptidoglycan-protein cross-linking"/>
    <property type="evidence" value="ECO:0007669"/>
    <property type="project" value="TreeGrafter"/>
</dbReference>
<keyword evidence="11" id="KW-1185">Reference proteome</keyword>
<evidence type="ECO:0000256" key="1">
    <source>
        <dbReference type="ARBA" id="ARBA00004752"/>
    </source>
</evidence>
<organism evidence="10 11">
    <name type="scientific">Adlercreutzia mucosicola</name>
    <dbReference type="NCBI Taxonomy" id="580026"/>
    <lineage>
        <taxon>Bacteria</taxon>
        <taxon>Bacillati</taxon>
        <taxon>Actinomycetota</taxon>
        <taxon>Coriobacteriia</taxon>
        <taxon>Eggerthellales</taxon>
        <taxon>Eggerthellaceae</taxon>
        <taxon>Adlercreutzia</taxon>
    </lineage>
</organism>
<dbReference type="PANTHER" id="PTHR30582">
    <property type="entry name" value="L,D-TRANSPEPTIDASE"/>
    <property type="match status" value="1"/>
</dbReference>
<gene>
    <name evidence="10" type="ORF">GKZ27_07545</name>
</gene>
<dbReference type="OrthoDB" id="3176960at2"/>
<feature type="active site" description="Nucleophile" evidence="6">
    <location>
        <position position="539"/>
    </location>
</feature>
<dbReference type="InterPro" id="IPR038054">
    <property type="entry name" value="LD_TPept-like_central_sf"/>
</dbReference>
<feature type="compositionally biased region" description="Basic residues" evidence="7">
    <location>
        <begin position="1"/>
        <end position="12"/>
    </location>
</feature>
<keyword evidence="5 6" id="KW-0961">Cell wall biogenesis/degradation</keyword>
<keyword evidence="8" id="KW-0812">Transmembrane</keyword>
<keyword evidence="8" id="KW-1133">Transmembrane helix</keyword>
<dbReference type="GO" id="GO:0071555">
    <property type="term" value="P:cell wall organization"/>
    <property type="evidence" value="ECO:0007669"/>
    <property type="project" value="UniProtKB-UniRule"/>
</dbReference>
<reference evidence="10 11" key="1">
    <citation type="submission" date="2019-12" db="EMBL/GenBank/DDBJ databases">
        <title>Microbes associate with the intestines of laboratory mice.</title>
        <authorList>
            <person name="Navarre W."/>
            <person name="Wong E."/>
        </authorList>
    </citation>
    <scope>NUCLEOTIDE SEQUENCE [LARGE SCALE GENOMIC DNA]</scope>
    <source>
        <strain evidence="10 11">NM66_B29</strain>
    </source>
</reference>
<feature type="region of interest" description="Disordered" evidence="7">
    <location>
        <begin position="1"/>
        <end position="66"/>
    </location>
</feature>
<protein>
    <submittedName>
        <fullName evidence="10">L,D-transpeptidase family protein</fullName>
    </submittedName>
</protein>
<dbReference type="Gene3D" id="3.10.20.800">
    <property type="match status" value="1"/>
</dbReference>
<evidence type="ECO:0000259" key="9">
    <source>
        <dbReference type="PROSITE" id="PS52029"/>
    </source>
</evidence>
<evidence type="ECO:0000313" key="10">
    <source>
        <dbReference type="EMBL" id="MVX61305.1"/>
    </source>
</evidence>
<dbReference type="InterPro" id="IPR005490">
    <property type="entry name" value="LD_TPept_cat_dom"/>
</dbReference>
<dbReference type="GO" id="GO:0071972">
    <property type="term" value="F:peptidoglycan L,D-transpeptidase activity"/>
    <property type="evidence" value="ECO:0007669"/>
    <property type="project" value="TreeGrafter"/>
</dbReference>
<keyword evidence="2" id="KW-0808">Transferase</keyword>
<name>A0A6N8JN63_9ACTN</name>
<accession>A0A6N8JN63</accession>
<dbReference type="GO" id="GO:0008360">
    <property type="term" value="P:regulation of cell shape"/>
    <property type="evidence" value="ECO:0007669"/>
    <property type="project" value="UniProtKB-UniRule"/>
</dbReference>
<dbReference type="PROSITE" id="PS52029">
    <property type="entry name" value="LD_TPASE"/>
    <property type="match status" value="1"/>
</dbReference>
<feature type="compositionally biased region" description="Low complexity" evidence="7">
    <location>
        <begin position="51"/>
        <end position="66"/>
    </location>
</feature>
<dbReference type="SUPFAM" id="SSF143985">
    <property type="entry name" value="L,D-transpeptidase pre-catalytic domain-like"/>
    <property type="match status" value="1"/>
</dbReference>
<feature type="transmembrane region" description="Helical" evidence="8">
    <location>
        <begin position="101"/>
        <end position="125"/>
    </location>
</feature>
<evidence type="ECO:0000256" key="6">
    <source>
        <dbReference type="PROSITE-ProRule" id="PRU01373"/>
    </source>
</evidence>
<comment type="caution">
    <text evidence="10">The sequence shown here is derived from an EMBL/GenBank/DDBJ whole genome shotgun (WGS) entry which is preliminary data.</text>
</comment>
<evidence type="ECO:0000256" key="3">
    <source>
        <dbReference type="ARBA" id="ARBA00022960"/>
    </source>
</evidence>
<evidence type="ECO:0000256" key="2">
    <source>
        <dbReference type="ARBA" id="ARBA00022679"/>
    </source>
</evidence>
<evidence type="ECO:0000256" key="5">
    <source>
        <dbReference type="ARBA" id="ARBA00023316"/>
    </source>
</evidence>
<dbReference type="GO" id="GO:0005576">
    <property type="term" value="C:extracellular region"/>
    <property type="evidence" value="ECO:0007669"/>
    <property type="project" value="TreeGrafter"/>
</dbReference>
<evidence type="ECO:0000313" key="11">
    <source>
        <dbReference type="Proteomes" id="UP000463388"/>
    </source>
</evidence>
<keyword evidence="8" id="KW-0472">Membrane</keyword>
<dbReference type="AlphaFoldDB" id="A0A6N8JN63"/>
<evidence type="ECO:0000256" key="4">
    <source>
        <dbReference type="ARBA" id="ARBA00022984"/>
    </source>
</evidence>
<dbReference type="Proteomes" id="UP000463388">
    <property type="component" value="Unassembled WGS sequence"/>
</dbReference>
<evidence type="ECO:0000256" key="8">
    <source>
        <dbReference type="SAM" id="Phobius"/>
    </source>
</evidence>
<comment type="pathway">
    <text evidence="1 6">Cell wall biogenesis; peptidoglycan biosynthesis.</text>
</comment>
<evidence type="ECO:0000256" key="7">
    <source>
        <dbReference type="SAM" id="MobiDB-lite"/>
    </source>
</evidence>
<dbReference type="Gene3D" id="2.40.440.10">
    <property type="entry name" value="L,D-transpeptidase catalytic domain-like"/>
    <property type="match status" value="1"/>
</dbReference>
<sequence length="564" mass="60202">MAQKSQGKHGKHSTPSQTGGIPSVPATSPGTTDGWAARATDGTPPAGGAGAPHITGGMPSVTGGMPPVGGAVRPAVAGGFTPSYQMSPIPPESQRHRGLKIFGITMGVILGALALVYFVGVIIFMGRFFPHTSIIDMDISGKTPEEVHEMLSDVLDNYTFRVEGHGLNLTLSAADMGMSLDSQSIADNLLAQMNPWAWPYEVFQSHDDTEDLKSTFEETKLASVIQAAVEEANAKGQPPKNATVAYDEEAKEYVVVPEVLGNTLLSDQVLKEVAEGTVNFAPKVTLSDAVLAQPTVTADDAALAQARDAANGYVKRTVQLMMAGQEALAIDENALASHITIAEDGTVTFDVEPLVTWVKEATDGLDTVGVTRTYTRPDGKVITVAGGDYGWITNSQATADAVREALTNGTGGPVDVVMKWSAGQLPDENGRDFGARYIDVDITEQYARFYGDDGSIIWESDLVSGRPSDGRDTPRGTYYLKTNDGASVLRGYKPDGTPDYESEVDYWMPFKGNSVGFHDAPWQPTFGGDWYIEHGSHGCINLPPEKARELHEIIKVGDAVVVHD</sequence>
<dbReference type="RefSeq" id="WP_160346403.1">
    <property type="nucleotide sequence ID" value="NZ_WSRR01000017.1"/>
</dbReference>
<keyword evidence="4 6" id="KW-0573">Peptidoglycan synthesis</keyword>
<dbReference type="UniPathway" id="UPA00219"/>
<dbReference type="Pfam" id="PF03734">
    <property type="entry name" value="YkuD"/>
    <property type="match status" value="1"/>
</dbReference>
<dbReference type="GO" id="GO:0016740">
    <property type="term" value="F:transferase activity"/>
    <property type="evidence" value="ECO:0007669"/>
    <property type="project" value="UniProtKB-KW"/>
</dbReference>